<dbReference type="EMBL" id="BK032598">
    <property type="protein sequence ID" value="DAF50560.1"/>
    <property type="molecule type" value="Genomic_DNA"/>
</dbReference>
<evidence type="ECO:0000313" key="1">
    <source>
        <dbReference type="EMBL" id="DAF50560.1"/>
    </source>
</evidence>
<dbReference type="Gene3D" id="3.40.50.450">
    <property type="match status" value="1"/>
</dbReference>
<proteinExistence type="predicted"/>
<accession>A0A8S5SI09</accession>
<organism evidence="1">
    <name type="scientific">Phage sp. ctqZP6</name>
    <dbReference type="NCBI Taxonomy" id="2828010"/>
    <lineage>
        <taxon>Viruses</taxon>
    </lineage>
</organism>
<dbReference type="SUPFAM" id="SSF52309">
    <property type="entry name" value="N-(deoxy)ribosyltransferase-like"/>
    <property type="match status" value="1"/>
</dbReference>
<reference evidence="1" key="1">
    <citation type="journal article" date="2021" name="Proc. Natl. Acad. Sci. U.S.A.">
        <title>A Catalog of Tens of Thousands of Viruses from Human Metagenomes Reveals Hidden Associations with Chronic Diseases.</title>
        <authorList>
            <person name="Tisza M.J."/>
            <person name="Buck C.B."/>
        </authorList>
    </citation>
    <scope>NUCLEOTIDE SEQUENCE</scope>
    <source>
        <strain evidence="1">CtqZP6</strain>
    </source>
</reference>
<dbReference type="InterPro" id="IPR007710">
    <property type="entry name" value="Nucleoside_deoxyribTrfase"/>
</dbReference>
<dbReference type="Pfam" id="PF05014">
    <property type="entry name" value="Nuc_deoxyrib_tr"/>
    <property type="match status" value="1"/>
</dbReference>
<protein>
    <submittedName>
        <fullName evidence="1">Nucleoside 2-deoxyribosyltransferase</fullName>
    </submittedName>
</protein>
<name>A0A8S5SI09_9VIRU</name>
<sequence>MKIYFAGGWFSPAQEEEHTRIGNFLERRKNLEVFNPRTAGGDFKVGKETDHMTQVLLNNCKAIDEADLVVAITDYKDMGTLWECGYAYAKQKPVIYYCETLGDKPFNLMLAKTGRVARDIDELENLLVDKDSYVFKQVHSFDGLVE</sequence>